<dbReference type="PANTHER" id="PTHR14491">
    <property type="entry name" value="SOSONDOWAH, ISOFORM G"/>
    <property type="match status" value="1"/>
</dbReference>
<evidence type="ECO:0000256" key="5">
    <source>
        <dbReference type="SAM" id="MobiDB-lite"/>
    </source>
</evidence>
<organism evidence="7 8">
    <name type="scientific">Daphnia magna</name>
    <dbReference type="NCBI Taxonomy" id="35525"/>
    <lineage>
        <taxon>Eukaryota</taxon>
        <taxon>Metazoa</taxon>
        <taxon>Ecdysozoa</taxon>
        <taxon>Arthropoda</taxon>
        <taxon>Crustacea</taxon>
        <taxon>Branchiopoda</taxon>
        <taxon>Diplostraca</taxon>
        <taxon>Cladocera</taxon>
        <taxon>Anomopoda</taxon>
        <taxon>Daphniidae</taxon>
        <taxon>Daphnia</taxon>
    </lineage>
</organism>
<evidence type="ECO:0000313" key="8">
    <source>
        <dbReference type="Proteomes" id="UP000076858"/>
    </source>
</evidence>
<evidence type="ECO:0000256" key="4">
    <source>
        <dbReference type="PROSITE-ProRule" id="PRU00023"/>
    </source>
</evidence>
<feature type="region of interest" description="Disordered" evidence="5">
    <location>
        <begin position="316"/>
        <end position="352"/>
    </location>
</feature>
<dbReference type="InterPro" id="IPR002110">
    <property type="entry name" value="Ankyrin_rpt"/>
</dbReference>
<dbReference type="PANTHER" id="PTHR14491:SF7">
    <property type="entry name" value="SOSONDOWAH, ISOFORM G"/>
    <property type="match status" value="1"/>
</dbReference>
<feature type="compositionally biased region" description="Pro residues" evidence="5">
    <location>
        <begin position="168"/>
        <end position="189"/>
    </location>
</feature>
<evidence type="ECO:0000259" key="6">
    <source>
        <dbReference type="Pfam" id="PF25877"/>
    </source>
</evidence>
<feature type="compositionally biased region" description="Low complexity" evidence="5">
    <location>
        <begin position="109"/>
        <end position="136"/>
    </location>
</feature>
<comment type="caution">
    <text evidence="7">The sequence shown here is derived from an EMBL/GenBank/DDBJ whole genome shotgun (WGS) entry which is preliminary data.</text>
</comment>
<gene>
    <name evidence="7" type="ORF">APZ42_027078</name>
</gene>
<keyword evidence="2 4" id="KW-0040">ANK repeat</keyword>
<feature type="region of interest" description="Disordered" evidence="5">
    <location>
        <begin position="239"/>
        <end position="281"/>
    </location>
</feature>
<dbReference type="Proteomes" id="UP000076858">
    <property type="component" value="Unassembled WGS sequence"/>
</dbReference>
<proteinExistence type="inferred from homology"/>
<dbReference type="Pfam" id="PF00023">
    <property type="entry name" value="Ank"/>
    <property type="match status" value="1"/>
</dbReference>
<dbReference type="PROSITE" id="PS50297">
    <property type="entry name" value="ANK_REP_REGION"/>
    <property type="match status" value="1"/>
</dbReference>
<protein>
    <submittedName>
        <fullName evidence="7">Putative Ankyrin repeat domain-containing protein</fullName>
    </submittedName>
</protein>
<feature type="region of interest" description="Disordered" evidence="5">
    <location>
        <begin position="100"/>
        <end position="196"/>
    </location>
</feature>
<dbReference type="SUPFAM" id="SSF48403">
    <property type="entry name" value="Ankyrin repeat"/>
    <property type="match status" value="1"/>
</dbReference>
<dbReference type="SMART" id="SM00248">
    <property type="entry name" value="ANK"/>
    <property type="match status" value="1"/>
</dbReference>
<dbReference type="AlphaFoldDB" id="A0A162D9V2"/>
<dbReference type="OrthoDB" id="60433at2759"/>
<feature type="compositionally biased region" description="Pro residues" evidence="5">
    <location>
        <begin position="137"/>
        <end position="149"/>
    </location>
</feature>
<keyword evidence="1" id="KW-0677">Repeat</keyword>
<feature type="compositionally biased region" description="Basic and acidic residues" evidence="5">
    <location>
        <begin position="328"/>
        <end position="339"/>
    </location>
</feature>
<feature type="compositionally biased region" description="Polar residues" evidence="5">
    <location>
        <begin position="239"/>
        <end position="248"/>
    </location>
</feature>
<reference evidence="7 8" key="1">
    <citation type="submission" date="2016-03" db="EMBL/GenBank/DDBJ databases">
        <title>EvidentialGene: Evidence-directed Construction of Genes on Genomes.</title>
        <authorList>
            <person name="Gilbert D.G."/>
            <person name="Choi J.-H."/>
            <person name="Mockaitis K."/>
            <person name="Colbourne J."/>
            <person name="Pfrender M."/>
        </authorList>
    </citation>
    <scope>NUCLEOTIDE SEQUENCE [LARGE SCALE GENOMIC DNA]</scope>
    <source>
        <strain evidence="7 8">Xinb3</strain>
        <tissue evidence="7">Complete organism</tissue>
    </source>
</reference>
<dbReference type="PROSITE" id="PS50088">
    <property type="entry name" value="ANK_REPEAT"/>
    <property type="match status" value="1"/>
</dbReference>
<comment type="similarity">
    <text evidence="3">Belongs to the SOWAH family.</text>
</comment>
<dbReference type="Pfam" id="PF25877">
    <property type="entry name" value="WHD_SOWAH"/>
    <property type="match status" value="1"/>
</dbReference>
<sequence length="576" mass="64052">MAAPTEFTLESVREFMLEKGGKVTNHELVKHFKQFLTDPYMKEYARVQFKEYVNTLASIRQDEGDKYLVLKPIFYPSDYAASERVRDVVDPVSSSYNAVGLPLPPLPTQPQYLSPPHIQQQQQHYGQPPMDVAPAFRAPPPYRPPPEPTPFRRSSLSGSDLSHSPVNVFPPPQSLPYHHQPPPAMPPLPSQKQAPPVHHFVRQTSLPSDDFIPASAYLLPQQQPMPERSVSIQDFTSPSHHIQDLTTGTPPPAVPPRRSKNPRSDDKENHHLASIGSSCSSIDGVSVGGSVSGLNNEEIKISVKERTQRFNKMASEIDLVQKNGSSGQDRRENKSKSRDDDDTSSVGTMEPRAKEWMLATARGDYHAIARLLREEPRLARRRGCTPLHLAAMQGHAEVVDLLVKAYGADSNMRDYSGKKAHQYLSRPDTVISVDTFRKITAKRNLAAEKEAAAGFLRIGSLNVRVKKTTEAFNNLLSSAGGSGTFSNTKTYNKPWGSIDNLAISTVEGQMPPPNKQGTVKKKRPKDWPQPLISSPTMLHHSNSFNGRTIQSVLVENKEEYENDSDSAYGFGNNWQS</sequence>
<evidence type="ECO:0000256" key="1">
    <source>
        <dbReference type="ARBA" id="ARBA00022737"/>
    </source>
</evidence>
<dbReference type="STRING" id="35525.A0A162D9V2"/>
<name>A0A162D9V2_9CRUS</name>
<evidence type="ECO:0000256" key="3">
    <source>
        <dbReference type="ARBA" id="ARBA00038122"/>
    </source>
</evidence>
<feature type="compositionally biased region" description="Low complexity" evidence="5">
    <location>
        <begin position="151"/>
        <end position="164"/>
    </location>
</feature>
<feature type="domain" description="SOWAHA-C winged helix-turn-helix" evidence="6">
    <location>
        <begin position="6"/>
        <end position="75"/>
    </location>
</feature>
<evidence type="ECO:0000313" key="7">
    <source>
        <dbReference type="EMBL" id="KZS08874.1"/>
    </source>
</evidence>
<dbReference type="InterPro" id="IPR036770">
    <property type="entry name" value="Ankyrin_rpt-contain_sf"/>
</dbReference>
<feature type="repeat" description="ANK" evidence="4">
    <location>
        <begin position="382"/>
        <end position="415"/>
    </location>
</feature>
<feature type="compositionally biased region" description="Basic and acidic residues" evidence="5">
    <location>
        <begin position="262"/>
        <end position="271"/>
    </location>
</feature>
<dbReference type="Gene3D" id="1.25.40.20">
    <property type="entry name" value="Ankyrin repeat-containing domain"/>
    <property type="match status" value="1"/>
</dbReference>
<keyword evidence="8" id="KW-1185">Reference proteome</keyword>
<dbReference type="InterPro" id="IPR058889">
    <property type="entry name" value="WHD_SOWAHA-C"/>
</dbReference>
<dbReference type="EMBL" id="LRGB01002167">
    <property type="protein sequence ID" value="KZS08874.1"/>
    <property type="molecule type" value="Genomic_DNA"/>
</dbReference>
<evidence type="ECO:0000256" key="2">
    <source>
        <dbReference type="ARBA" id="ARBA00023043"/>
    </source>
</evidence>
<accession>A0A162D9V2</accession>